<dbReference type="Pfam" id="PF08811">
    <property type="entry name" value="DUF1800"/>
    <property type="match status" value="1"/>
</dbReference>
<organism evidence="1 2">
    <name type="scientific">Nocardioides aromaticivorans</name>
    <dbReference type="NCBI Taxonomy" id="200618"/>
    <lineage>
        <taxon>Bacteria</taxon>
        <taxon>Bacillati</taxon>
        <taxon>Actinomycetota</taxon>
        <taxon>Actinomycetes</taxon>
        <taxon>Propionibacteriales</taxon>
        <taxon>Nocardioidaceae</taxon>
        <taxon>Nocardioides</taxon>
    </lineage>
</organism>
<accession>A0A7Y9ZKN2</accession>
<dbReference type="EMBL" id="JACBZM010000001">
    <property type="protein sequence ID" value="NYI46670.1"/>
    <property type="molecule type" value="Genomic_DNA"/>
</dbReference>
<reference evidence="1 2" key="1">
    <citation type="submission" date="2020-07" db="EMBL/GenBank/DDBJ databases">
        <title>Sequencing the genomes of 1000 actinobacteria strains.</title>
        <authorList>
            <person name="Klenk H.-P."/>
        </authorList>
    </citation>
    <scope>NUCLEOTIDE SEQUENCE [LARGE SCALE GENOMIC DNA]</scope>
    <source>
        <strain evidence="1 2">DSM 15131</strain>
    </source>
</reference>
<dbReference type="RefSeq" id="WP_179650540.1">
    <property type="nucleotide sequence ID" value="NZ_JACBZM010000001.1"/>
</dbReference>
<dbReference type="Proteomes" id="UP000562045">
    <property type="component" value="Unassembled WGS sequence"/>
</dbReference>
<dbReference type="AlphaFoldDB" id="A0A7Y9ZKN2"/>
<dbReference type="InterPro" id="IPR014917">
    <property type="entry name" value="DUF1800"/>
</dbReference>
<name>A0A7Y9ZKN2_9ACTN</name>
<evidence type="ECO:0000313" key="1">
    <source>
        <dbReference type="EMBL" id="NYI46670.1"/>
    </source>
</evidence>
<proteinExistence type="predicted"/>
<protein>
    <submittedName>
        <fullName evidence="1">Uncharacterized protein (DUF1800 family)</fullName>
    </submittedName>
</protein>
<evidence type="ECO:0000313" key="2">
    <source>
        <dbReference type="Proteomes" id="UP000562045"/>
    </source>
</evidence>
<sequence>MAYTPRAWTRTAIPSSATLHCLRRFTAGYTPALHRQVVAAGGFTAWFEKQLTSQYADAWYTTSATWWTSINASAETLWQRQVDGIEELWLADANYERWALVRRLGSQRQVLETMAELWEHHLHVPATGEVGPFRTSYGKTIRKHALGRFEDLLQAAIVHPAMAVYLGNANSSKRAPNENLGRELLELHTVGRGNYDEDDVKASARILTGYRVDSWRTWAFSYDPAHHWTGPVQVMGFAHDNGAADGRPVVQAYLRYLAHHPATARRIALKLARRFVSDSPPDALVDRLAKVYLAHDTQIRPVLRALVASTEFKAASSVGKKVRTPTDDVVATWRALGVQISARPADSESEAGANAILWQASSVGIRPFSWQPPDGRPDTAAAWSSTSRFLNSLDVHYTMAGGWWPSIGTRYRTPASWLPATQIRFDHLVDHLARSIHGRGSTSLLLQAACEATGCSPGTIITSTHDLVRWEMPRLLTVFLDCPTHMTR</sequence>
<gene>
    <name evidence="1" type="ORF">BJ993_003750</name>
</gene>
<comment type="caution">
    <text evidence="1">The sequence shown here is derived from an EMBL/GenBank/DDBJ whole genome shotgun (WGS) entry which is preliminary data.</text>
</comment>